<keyword evidence="3" id="KW-1185">Reference proteome</keyword>
<dbReference type="STRING" id="1423727.FC34_GL001398"/>
<dbReference type="EMBL" id="AYZQ01000003">
    <property type="protein sequence ID" value="KRM71739.1"/>
    <property type="molecule type" value="Genomic_DNA"/>
</dbReference>
<reference evidence="2 3" key="1">
    <citation type="journal article" date="2015" name="Genome Announc.">
        <title>Expanding the biotechnology potential of lactobacilli through comparative genomics of 213 strains and associated genera.</title>
        <authorList>
            <person name="Sun Z."/>
            <person name="Harris H.M."/>
            <person name="McCann A."/>
            <person name="Guo C."/>
            <person name="Argimon S."/>
            <person name="Zhang W."/>
            <person name="Yang X."/>
            <person name="Jeffery I.B."/>
            <person name="Cooney J.C."/>
            <person name="Kagawa T.F."/>
            <person name="Liu W."/>
            <person name="Song Y."/>
            <person name="Salvetti E."/>
            <person name="Wrobel A."/>
            <person name="Rasinkangas P."/>
            <person name="Parkhill J."/>
            <person name="Rea M.C."/>
            <person name="O'Sullivan O."/>
            <person name="Ritari J."/>
            <person name="Douillard F.P."/>
            <person name="Paul Ross R."/>
            <person name="Yang R."/>
            <person name="Briner A.E."/>
            <person name="Felis G.E."/>
            <person name="de Vos W.M."/>
            <person name="Barrangou R."/>
            <person name="Klaenhammer T.R."/>
            <person name="Caufield P.W."/>
            <person name="Cui Y."/>
            <person name="Zhang H."/>
            <person name="O'Toole P.W."/>
        </authorList>
    </citation>
    <scope>NUCLEOTIDE SEQUENCE [LARGE SCALE GENOMIC DNA]</scope>
    <source>
        <strain evidence="2 3">DSM 23927</strain>
    </source>
</reference>
<protein>
    <recommendedName>
        <fullName evidence="1">Mga helix-turn-helix domain-containing protein</fullName>
    </recommendedName>
</protein>
<name>A0A0R2B5L2_9LACO</name>
<dbReference type="RefSeq" id="WP_057894683.1">
    <property type="nucleotide sequence ID" value="NZ_AYZQ01000003.1"/>
</dbReference>
<dbReference type="InterPro" id="IPR007737">
    <property type="entry name" value="Mga_HTH"/>
</dbReference>
<feature type="domain" description="Mga helix-turn-helix" evidence="1">
    <location>
        <begin position="74"/>
        <end position="151"/>
    </location>
</feature>
<accession>A0A0R2B5L2</accession>
<sequence length="456" mass="52032">MTLEQVLMTKREEEKLILLSEIIEAEGCFRLAAYAQKAHLSYATAYNLNRELQNDLAKMKLRIDQDDVIARYRQFLIRDSLAAQYILWGLMNQGKAQGDVFAKAHGVSSVTLRRRLKPFQGYVTSLGLRWSFATVRITGNELFVQEIYARLLRASGIDDSTAIEPQMPLTIARTWLALLLGISEANLDNYDLTNFLRVIYLTLLRRDNLTGQLILPLGSLSASDQIVFINHLIQQFGMGTEPAKRLLYSLRYQLFIDPQFALLTRQINPERSLQYWQEFGQAILKGPLTQLSETEQTLSWGAVMGHILVKHALPLGPKLRPDQQADLIEFVKTAVKPQYAVQILPVVQANRELTPHRASLKRIDLFFSPQAVTIDQSVIHQLFDHFANIQWLFTPQTVLAHAKTHNYVVVVESGDYTPLNHQVDASKVFEWVPELGSRRNLDRLFSMIIAALHVER</sequence>
<evidence type="ECO:0000313" key="2">
    <source>
        <dbReference type="EMBL" id="KRM71739.1"/>
    </source>
</evidence>
<dbReference type="AlphaFoldDB" id="A0A0R2B5L2"/>
<dbReference type="Proteomes" id="UP000051672">
    <property type="component" value="Unassembled WGS sequence"/>
</dbReference>
<gene>
    <name evidence="2" type="ORF">FC34_GL001398</name>
</gene>
<proteinExistence type="predicted"/>
<evidence type="ECO:0000313" key="3">
    <source>
        <dbReference type="Proteomes" id="UP000051672"/>
    </source>
</evidence>
<dbReference type="PATRIC" id="fig|1423727.3.peg.1417"/>
<dbReference type="Pfam" id="PF05043">
    <property type="entry name" value="Mga"/>
    <property type="match status" value="1"/>
</dbReference>
<comment type="caution">
    <text evidence="2">The sequence shown here is derived from an EMBL/GenBank/DDBJ whole genome shotgun (WGS) entry which is preliminary data.</text>
</comment>
<evidence type="ECO:0000259" key="1">
    <source>
        <dbReference type="Pfam" id="PF05043"/>
    </source>
</evidence>
<dbReference type="OrthoDB" id="2324404at2"/>
<organism evidence="2 3">
    <name type="scientific">Lacticaseibacillus brantae DSM 23927</name>
    <dbReference type="NCBI Taxonomy" id="1423727"/>
    <lineage>
        <taxon>Bacteria</taxon>
        <taxon>Bacillati</taxon>
        <taxon>Bacillota</taxon>
        <taxon>Bacilli</taxon>
        <taxon>Lactobacillales</taxon>
        <taxon>Lactobacillaceae</taxon>
        <taxon>Lacticaseibacillus</taxon>
    </lineage>
</organism>